<evidence type="ECO:0000313" key="3">
    <source>
        <dbReference type="Proteomes" id="UP000285710"/>
    </source>
</evidence>
<feature type="compositionally biased region" description="Basic residues" evidence="1">
    <location>
        <begin position="13"/>
        <end position="28"/>
    </location>
</feature>
<evidence type="ECO:0000313" key="2">
    <source>
        <dbReference type="EMBL" id="RWR08473.1"/>
    </source>
</evidence>
<organism evidence="2 3">
    <name type="scientific">Paenirhodobacter populi</name>
    <dbReference type="NCBI Taxonomy" id="2306993"/>
    <lineage>
        <taxon>Bacteria</taxon>
        <taxon>Pseudomonadati</taxon>
        <taxon>Pseudomonadota</taxon>
        <taxon>Alphaproteobacteria</taxon>
        <taxon>Rhodobacterales</taxon>
        <taxon>Rhodobacter group</taxon>
        <taxon>Paenirhodobacter</taxon>
    </lineage>
</organism>
<sequence>MMAKTGQGAAVSKKARRKNRRNGTKNVHRPAELKSPWDYGADGLANRAGLARERVADIDGTGTIKRARRVDMLEQWHKRGLLSVAAYGVAEKLRNAYEVTQRMPATDYQRPTVDSSPKPDHAIAIQTDRISRYHAISQHISANDWPLVERMVLDGAGPEPLGYRGPVAVKQALARLDLVLSGISDAI</sequence>
<reference evidence="2 3" key="2">
    <citation type="submission" date="2019-01" db="EMBL/GenBank/DDBJ databases">
        <authorList>
            <person name="Li Y."/>
        </authorList>
    </citation>
    <scope>NUCLEOTIDE SEQUENCE [LARGE SCALE GENOMIC DNA]</scope>
    <source>
        <strain evidence="2 3">2D-5</strain>
    </source>
</reference>
<evidence type="ECO:0000256" key="1">
    <source>
        <dbReference type="SAM" id="MobiDB-lite"/>
    </source>
</evidence>
<dbReference type="AlphaFoldDB" id="A0A443IQ98"/>
<dbReference type="RefSeq" id="WP_128270335.1">
    <property type="nucleotide sequence ID" value="NZ_SAUW01000017.1"/>
</dbReference>
<proteinExistence type="predicted"/>
<dbReference type="EMBL" id="SAUW01000017">
    <property type="protein sequence ID" value="RWR08473.1"/>
    <property type="molecule type" value="Genomic_DNA"/>
</dbReference>
<comment type="caution">
    <text evidence="2">The sequence shown here is derived from an EMBL/GenBank/DDBJ whole genome shotgun (WGS) entry which is preliminary data.</text>
</comment>
<reference evidence="2 3" key="1">
    <citation type="submission" date="2019-01" db="EMBL/GenBank/DDBJ databases">
        <title>Sinorhodobacter populi sp. nov. isolated from the symptomatic bark tissue of Populus euramericana canker.</title>
        <authorList>
            <person name="Xu G."/>
        </authorList>
    </citation>
    <scope>NUCLEOTIDE SEQUENCE [LARGE SCALE GENOMIC DNA]</scope>
    <source>
        <strain evidence="2 3">2D-5</strain>
    </source>
</reference>
<keyword evidence="3" id="KW-1185">Reference proteome</keyword>
<dbReference type="Proteomes" id="UP000285710">
    <property type="component" value="Unassembled WGS sequence"/>
</dbReference>
<name>A0A443IQ98_9RHOB</name>
<protein>
    <submittedName>
        <fullName evidence="2">Uncharacterized protein</fullName>
    </submittedName>
</protein>
<accession>A0A443IQ98</accession>
<feature type="region of interest" description="Disordered" evidence="1">
    <location>
        <begin position="1"/>
        <end position="34"/>
    </location>
</feature>
<gene>
    <name evidence="2" type="ORF">D2T33_15365</name>
</gene>